<comment type="caution">
    <text evidence="2">The sequence shown here is derived from an EMBL/GenBank/DDBJ whole genome shotgun (WGS) entry which is preliminary data.</text>
</comment>
<feature type="region of interest" description="Disordered" evidence="1">
    <location>
        <begin position="18"/>
        <end position="40"/>
    </location>
</feature>
<evidence type="ECO:0000313" key="3">
    <source>
        <dbReference type="Proteomes" id="UP000245956"/>
    </source>
</evidence>
<protein>
    <submittedName>
        <fullName evidence="2">Uncharacterized protein</fullName>
    </submittedName>
</protein>
<accession>A0A2U3EDF9</accession>
<name>A0A2U3EDF9_PURLI</name>
<proteinExistence type="predicted"/>
<evidence type="ECO:0000313" key="2">
    <source>
        <dbReference type="EMBL" id="PWI72548.1"/>
    </source>
</evidence>
<sequence length="743" mass="80428">MDLKDDDDGGVDAIHAHAMSRSVAEKRHPLDPGGGAAAGERSWAGARVPEVSWHVAPPKVPSLASLAGPLAQRARMYQRSVIVVKTTRLRSFTRAQQHRPVPDPLSFTPTRHAAHQTGQTHAGGPKVPSGHAWIPVRHAQRRIDTRCWWPLGVCVGLLRRSDMFPPGRSEPAVSIMYAMYVYLANSPPSQSVSLANASRGPFARARAASFTQCQVTDGSHSAPNHIRTYIYASYTDAMRRGLGRCRRPETQESTPPCRRSRASWQILEPIQRRLPHGKLRFVRGCHPHAMQRALSEAGHAGRQRAMPSATAETLHWVTTAPGTTALLPLLRAGTANALCVAIESLPGSILDNLPLASFFASAHRAQGGGSVNAAAMYQVQSNIASLGSANAGQSFLLPGGKSFVPSSQRLRPPFAQPPKTVLAGRGRERLGTRFGSKTPTRQSPARDFVWARRSFPFPMYHECMSNSQHRPAGGRRPTRSRRSTGRGLASSRDPPWVGGFSTDHDGSWSPWRTDWRARFDVRGDPLSPAVSTSTRFPEAGARVSEEVARRRRYARGEECAGHGSAVLCALAVGQVRLLLWFGVTVGANCQPNLGSASGWLLMTNKTELFPHTGRVTFLIILRTGLGVCGNTPGSPSSSLPHTACPSSVLSTVSGLHILVLSCPVLLLSTVGGPHRCSPAASPLACDVNMPRHVRLPFFTPPRSLWSLNRANAVRCVLPIWATWRAPSERQHEGKGTGKQANDA</sequence>
<dbReference type="EMBL" id="LCWV01000006">
    <property type="protein sequence ID" value="PWI72548.1"/>
    <property type="molecule type" value="Genomic_DNA"/>
</dbReference>
<evidence type="ECO:0000256" key="1">
    <source>
        <dbReference type="SAM" id="MobiDB-lite"/>
    </source>
</evidence>
<feature type="compositionally biased region" description="Basic residues" evidence="1">
    <location>
        <begin position="472"/>
        <end position="484"/>
    </location>
</feature>
<dbReference type="Proteomes" id="UP000245956">
    <property type="component" value="Unassembled WGS sequence"/>
</dbReference>
<feature type="region of interest" description="Disordered" evidence="1">
    <location>
        <begin position="94"/>
        <end position="130"/>
    </location>
</feature>
<dbReference type="AlphaFoldDB" id="A0A2U3EDF9"/>
<gene>
    <name evidence="2" type="ORF">PCL_11171</name>
</gene>
<feature type="region of interest" description="Disordered" evidence="1">
    <location>
        <begin position="463"/>
        <end position="501"/>
    </location>
</feature>
<organism evidence="2 3">
    <name type="scientific">Purpureocillium lilacinum</name>
    <name type="common">Paecilomyces lilacinus</name>
    <dbReference type="NCBI Taxonomy" id="33203"/>
    <lineage>
        <taxon>Eukaryota</taxon>
        <taxon>Fungi</taxon>
        <taxon>Dikarya</taxon>
        <taxon>Ascomycota</taxon>
        <taxon>Pezizomycotina</taxon>
        <taxon>Sordariomycetes</taxon>
        <taxon>Hypocreomycetidae</taxon>
        <taxon>Hypocreales</taxon>
        <taxon>Ophiocordycipitaceae</taxon>
        <taxon>Purpureocillium</taxon>
    </lineage>
</organism>
<reference evidence="2 3" key="1">
    <citation type="journal article" date="2016" name="Front. Microbiol.">
        <title>Genome and transcriptome sequences reveal the specific parasitism of the nematophagous Purpureocillium lilacinum 36-1.</title>
        <authorList>
            <person name="Xie J."/>
            <person name="Li S."/>
            <person name="Mo C."/>
            <person name="Xiao X."/>
            <person name="Peng D."/>
            <person name="Wang G."/>
            <person name="Xiao Y."/>
        </authorList>
    </citation>
    <scope>NUCLEOTIDE SEQUENCE [LARGE SCALE GENOMIC DNA]</scope>
    <source>
        <strain evidence="2 3">36-1</strain>
    </source>
</reference>